<dbReference type="InterPro" id="IPR050595">
    <property type="entry name" value="Bact_response_regulator"/>
</dbReference>
<sequence length="187" mass="21219">MSKADPTVLVVEDEPSLVEIYAHWLREDYSVRTAQDGEEALEQIDDTVDVIVLDRIMPKVTGDEVIEVVRDRDLDCMIVMATAVESGQNLIEAGADAYCTKPITKNELLTAVSQMLDRGEYIDLEQKYFDLLEKRSALKADSDAESRQSDEEYVELEARIDELSDRLEQQTESMGDDEFISIMRNTT</sequence>
<dbReference type="InterPro" id="IPR001789">
    <property type="entry name" value="Sig_transdc_resp-reg_receiver"/>
</dbReference>
<reference evidence="5 6" key="1">
    <citation type="journal article" date="2019" name="Int. J. Syst. Evol. Microbiol.">
        <title>The Global Catalogue of Microorganisms (GCM) 10K type strain sequencing project: providing services to taxonomists for standard genome sequencing and annotation.</title>
        <authorList>
            <consortium name="The Broad Institute Genomics Platform"/>
            <consortium name="The Broad Institute Genome Sequencing Center for Infectious Disease"/>
            <person name="Wu L."/>
            <person name="Ma J."/>
        </authorList>
    </citation>
    <scope>NUCLEOTIDE SEQUENCE [LARGE SCALE GENOMIC DNA]</scope>
    <source>
        <strain evidence="5 6">RDMS1</strain>
    </source>
</reference>
<feature type="modified residue" description="4-aspartylphosphate" evidence="2">
    <location>
        <position position="54"/>
    </location>
</feature>
<evidence type="ECO:0000313" key="5">
    <source>
        <dbReference type="EMBL" id="MFC7188801.1"/>
    </source>
</evidence>
<evidence type="ECO:0000313" key="6">
    <source>
        <dbReference type="Proteomes" id="UP001596417"/>
    </source>
</evidence>
<evidence type="ECO:0000259" key="4">
    <source>
        <dbReference type="PROSITE" id="PS50110"/>
    </source>
</evidence>
<evidence type="ECO:0000256" key="2">
    <source>
        <dbReference type="PROSITE-ProRule" id="PRU00169"/>
    </source>
</evidence>
<keyword evidence="1 2" id="KW-0597">Phosphoprotein</keyword>
<protein>
    <submittedName>
        <fullName evidence="5">Response regulator</fullName>
    </submittedName>
</protein>
<dbReference type="GeneID" id="76198354"/>
<dbReference type="RefSeq" id="WP_248904431.1">
    <property type="nucleotide sequence ID" value="NZ_CP109979.1"/>
</dbReference>
<dbReference type="Pfam" id="PF00072">
    <property type="entry name" value="Response_reg"/>
    <property type="match status" value="1"/>
</dbReference>
<dbReference type="EMBL" id="JBHTAX010000001">
    <property type="protein sequence ID" value="MFC7188801.1"/>
    <property type="molecule type" value="Genomic_DNA"/>
</dbReference>
<gene>
    <name evidence="5" type="ORF">ACFQL7_02325</name>
</gene>
<dbReference type="AlphaFoldDB" id="A0ABD5YL24"/>
<accession>A0ABD5YL24</accession>
<dbReference type="SUPFAM" id="SSF52172">
    <property type="entry name" value="CheY-like"/>
    <property type="match status" value="1"/>
</dbReference>
<dbReference type="InterPro" id="IPR013971">
    <property type="entry name" value="HalX_domain"/>
</dbReference>
<proteinExistence type="predicted"/>
<keyword evidence="6" id="KW-1185">Reference proteome</keyword>
<feature type="domain" description="Response regulatory" evidence="4">
    <location>
        <begin position="7"/>
        <end position="116"/>
    </location>
</feature>
<feature type="coiled-coil region" evidence="3">
    <location>
        <begin position="146"/>
        <end position="173"/>
    </location>
</feature>
<dbReference type="PROSITE" id="PS50110">
    <property type="entry name" value="RESPONSE_REGULATORY"/>
    <property type="match status" value="1"/>
</dbReference>
<keyword evidence="3" id="KW-0175">Coiled coil</keyword>
<dbReference type="PANTHER" id="PTHR44591:SF19">
    <property type="entry name" value="TWO-COMPONENT RESPONSE REGULATOR-RELATED"/>
    <property type="match status" value="1"/>
</dbReference>
<dbReference type="Proteomes" id="UP001596417">
    <property type="component" value="Unassembled WGS sequence"/>
</dbReference>
<dbReference type="PANTHER" id="PTHR44591">
    <property type="entry name" value="STRESS RESPONSE REGULATOR PROTEIN 1"/>
    <property type="match status" value="1"/>
</dbReference>
<dbReference type="InterPro" id="IPR011006">
    <property type="entry name" value="CheY-like_superfamily"/>
</dbReference>
<evidence type="ECO:0000256" key="3">
    <source>
        <dbReference type="SAM" id="Coils"/>
    </source>
</evidence>
<dbReference type="CDD" id="cd00156">
    <property type="entry name" value="REC"/>
    <property type="match status" value="1"/>
</dbReference>
<comment type="caution">
    <text evidence="5">The sequence shown here is derived from an EMBL/GenBank/DDBJ whole genome shotgun (WGS) entry which is preliminary data.</text>
</comment>
<name>A0ABD5YL24_9EURY</name>
<dbReference type="Pfam" id="PF08663">
    <property type="entry name" value="HalX"/>
    <property type="match status" value="1"/>
</dbReference>
<evidence type="ECO:0000256" key="1">
    <source>
        <dbReference type="ARBA" id="ARBA00022553"/>
    </source>
</evidence>
<dbReference type="SMART" id="SM00448">
    <property type="entry name" value="REC"/>
    <property type="match status" value="1"/>
</dbReference>
<organism evidence="5 6">
    <name type="scientific">Halocatena marina</name>
    <dbReference type="NCBI Taxonomy" id="2934937"/>
    <lineage>
        <taxon>Archaea</taxon>
        <taxon>Methanobacteriati</taxon>
        <taxon>Methanobacteriota</taxon>
        <taxon>Stenosarchaea group</taxon>
        <taxon>Halobacteria</taxon>
        <taxon>Halobacteriales</taxon>
        <taxon>Natronomonadaceae</taxon>
        <taxon>Halocatena</taxon>
    </lineage>
</organism>
<dbReference type="Gene3D" id="3.40.50.2300">
    <property type="match status" value="1"/>
</dbReference>